<feature type="region of interest" description="Disordered" evidence="1">
    <location>
        <begin position="1"/>
        <end position="82"/>
    </location>
</feature>
<feature type="compositionally biased region" description="Basic and acidic residues" evidence="1">
    <location>
        <begin position="33"/>
        <end position="44"/>
    </location>
</feature>
<evidence type="ECO:0000256" key="1">
    <source>
        <dbReference type="SAM" id="MobiDB-lite"/>
    </source>
</evidence>
<feature type="compositionally biased region" description="Basic and acidic residues" evidence="1">
    <location>
        <begin position="10"/>
        <end position="19"/>
    </location>
</feature>
<evidence type="ECO:0000313" key="2">
    <source>
        <dbReference type="EMBL" id="KND87167.1"/>
    </source>
</evidence>
<gene>
    <name evidence="2" type="ORF">TOPH_08217</name>
</gene>
<comment type="caution">
    <text evidence="2">The sequence shown here is derived from an EMBL/GenBank/DDBJ whole genome shotgun (WGS) entry which is preliminary data.</text>
</comment>
<evidence type="ECO:0000313" key="3">
    <source>
        <dbReference type="Proteomes" id="UP000036947"/>
    </source>
</evidence>
<dbReference type="OrthoDB" id="5211489at2759"/>
<proteinExistence type="predicted"/>
<organism evidence="2 3">
    <name type="scientific">Tolypocladium ophioglossoides (strain CBS 100239)</name>
    <name type="common">Snaketongue truffleclub</name>
    <name type="synonym">Elaphocordyceps ophioglossoides</name>
    <dbReference type="NCBI Taxonomy" id="1163406"/>
    <lineage>
        <taxon>Eukaryota</taxon>
        <taxon>Fungi</taxon>
        <taxon>Dikarya</taxon>
        <taxon>Ascomycota</taxon>
        <taxon>Pezizomycotina</taxon>
        <taxon>Sordariomycetes</taxon>
        <taxon>Hypocreomycetidae</taxon>
        <taxon>Hypocreales</taxon>
        <taxon>Ophiocordycipitaceae</taxon>
        <taxon>Tolypocladium</taxon>
    </lineage>
</organism>
<dbReference type="AlphaFoldDB" id="A0A0L0MZB3"/>
<dbReference type="Proteomes" id="UP000036947">
    <property type="component" value="Unassembled WGS sequence"/>
</dbReference>
<feature type="compositionally biased region" description="Basic and acidic residues" evidence="1">
    <location>
        <begin position="63"/>
        <end position="82"/>
    </location>
</feature>
<keyword evidence="3" id="KW-1185">Reference proteome</keyword>
<name>A0A0L0MZB3_TOLOC</name>
<sequence>MSGITDEAAMEGHDLIQRAEEEEERASTWPSALHEHDHDHDTAPKDGAQATGTLGDAPAGKTESARKESRLDKVKEALHLRK</sequence>
<accession>A0A0L0MZB3</accession>
<reference evidence="2 3" key="1">
    <citation type="journal article" date="2015" name="BMC Genomics">
        <title>The genome of the truffle-parasite Tolypocladium ophioglossoides and the evolution of antifungal peptaibiotics.</title>
        <authorList>
            <person name="Quandt C.A."/>
            <person name="Bushley K.E."/>
            <person name="Spatafora J.W."/>
        </authorList>
    </citation>
    <scope>NUCLEOTIDE SEQUENCE [LARGE SCALE GENOMIC DNA]</scope>
    <source>
        <strain evidence="2 3">CBS 100239</strain>
    </source>
</reference>
<dbReference type="EMBL" id="LFRF01000041">
    <property type="protein sequence ID" value="KND87167.1"/>
    <property type="molecule type" value="Genomic_DNA"/>
</dbReference>
<protein>
    <submittedName>
        <fullName evidence="2">Uncharacterized protein</fullName>
    </submittedName>
</protein>